<dbReference type="SUPFAM" id="SSF47413">
    <property type="entry name" value="lambda repressor-like DNA-binding domains"/>
    <property type="match status" value="1"/>
</dbReference>
<dbReference type="Pfam" id="PF00356">
    <property type="entry name" value="LacI"/>
    <property type="match status" value="1"/>
</dbReference>
<dbReference type="InterPro" id="IPR010982">
    <property type="entry name" value="Lambda_DNA-bd_dom_sf"/>
</dbReference>
<protein>
    <submittedName>
        <fullName evidence="7">LacI family DNA-binding transcriptional regulator</fullName>
    </submittedName>
</protein>
<feature type="region of interest" description="Disordered" evidence="5">
    <location>
        <begin position="329"/>
        <end position="359"/>
    </location>
</feature>
<evidence type="ECO:0000313" key="7">
    <source>
        <dbReference type="EMBL" id="MEU3554949.1"/>
    </source>
</evidence>
<evidence type="ECO:0000256" key="1">
    <source>
        <dbReference type="ARBA" id="ARBA00022491"/>
    </source>
</evidence>
<name>A0ABV2YHA8_9ACTN</name>
<keyword evidence="2" id="KW-0805">Transcription regulation</keyword>
<dbReference type="RefSeq" id="WP_108955262.1">
    <property type="nucleotide sequence ID" value="NZ_BEVZ01000005.1"/>
</dbReference>
<evidence type="ECO:0000256" key="4">
    <source>
        <dbReference type="ARBA" id="ARBA00023163"/>
    </source>
</evidence>
<dbReference type="InterPro" id="IPR028082">
    <property type="entry name" value="Peripla_BP_I"/>
</dbReference>
<keyword evidence="3 7" id="KW-0238">DNA-binding</keyword>
<dbReference type="SUPFAM" id="SSF53822">
    <property type="entry name" value="Periplasmic binding protein-like I"/>
    <property type="match status" value="1"/>
</dbReference>
<dbReference type="InterPro" id="IPR046335">
    <property type="entry name" value="LacI/GalR-like_sensor"/>
</dbReference>
<comment type="caution">
    <text evidence="7">The sequence shown here is derived from an EMBL/GenBank/DDBJ whole genome shotgun (WGS) entry which is preliminary data.</text>
</comment>
<dbReference type="PANTHER" id="PTHR30146">
    <property type="entry name" value="LACI-RELATED TRANSCRIPTIONAL REPRESSOR"/>
    <property type="match status" value="1"/>
</dbReference>
<dbReference type="PROSITE" id="PS50932">
    <property type="entry name" value="HTH_LACI_2"/>
    <property type="match status" value="1"/>
</dbReference>
<keyword evidence="8" id="KW-1185">Reference proteome</keyword>
<evidence type="ECO:0000259" key="6">
    <source>
        <dbReference type="PROSITE" id="PS50932"/>
    </source>
</evidence>
<dbReference type="InterPro" id="IPR000843">
    <property type="entry name" value="HTH_LacI"/>
</dbReference>
<keyword evidence="4" id="KW-0804">Transcription</keyword>
<accession>A0ABV2YHA8</accession>
<keyword evidence="1" id="KW-0678">Repressor</keyword>
<evidence type="ECO:0000256" key="5">
    <source>
        <dbReference type="SAM" id="MobiDB-lite"/>
    </source>
</evidence>
<proteinExistence type="predicted"/>
<dbReference type="SMART" id="SM00354">
    <property type="entry name" value="HTH_LACI"/>
    <property type="match status" value="1"/>
</dbReference>
<dbReference type="Gene3D" id="3.40.50.2300">
    <property type="match status" value="2"/>
</dbReference>
<organism evidence="7 8">
    <name type="scientific">Streptomyces fragilis</name>
    <dbReference type="NCBI Taxonomy" id="67301"/>
    <lineage>
        <taxon>Bacteria</taxon>
        <taxon>Bacillati</taxon>
        <taxon>Actinomycetota</taxon>
        <taxon>Actinomycetes</taxon>
        <taxon>Kitasatosporales</taxon>
        <taxon>Streptomycetaceae</taxon>
        <taxon>Streptomyces</taxon>
    </lineage>
</organism>
<evidence type="ECO:0000313" key="8">
    <source>
        <dbReference type="Proteomes" id="UP001550850"/>
    </source>
</evidence>
<dbReference type="PANTHER" id="PTHR30146:SF148">
    <property type="entry name" value="HTH-TYPE TRANSCRIPTIONAL REPRESSOR PURR-RELATED"/>
    <property type="match status" value="1"/>
</dbReference>
<gene>
    <name evidence="7" type="ORF">AB0E65_12140</name>
</gene>
<dbReference type="PROSITE" id="PS00356">
    <property type="entry name" value="HTH_LACI_1"/>
    <property type="match status" value="1"/>
</dbReference>
<reference evidence="7 8" key="1">
    <citation type="submission" date="2024-06" db="EMBL/GenBank/DDBJ databases">
        <title>The Natural Products Discovery Center: Release of the First 8490 Sequenced Strains for Exploring Actinobacteria Biosynthetic Diversity.</title>
        <authorList>
            <person name="Kalkreuter E."/>
            <person name="Kautsar S.A."/>
            <person name="Yang D."/>
            <person name="Bader C.D."/>
            <person name="Teijaro C.N."/>
            <person name="Fluegel L."/>
            <person name="Davis C.M."/>
            <person name="Simpson J.R."/>
            <person name="Lauterbach L."/>
            <person name="Steele A.D."/>
            <person name="Gui C."/>
            <person name="Meng S."/>
            <person name="Li G."/>
            <person name="Viehrig K."/>
            <person name="Ye F."/>
            <person name="Su P."/>
            <person name="Kiefer A.F."/>
            <person name="Nichols A."/>
            <person name="Cepeda A.J."/>
            <person name="Yan W."/>
            <person name="Fan B."/>
            <person name="Jiang Y."/>
            <person name="Adhikari A."/>
            <person name="Zheng C.-J."/>
            <person name="Schuster L."/>
            <person name="Cowan T.M."/>
            <person name="Smanski M.J."/>
            <person name="Chevrette M.G."/>
            <person name="De Carvalho L.P.S."/>
            <person name="Shen B."/>
        </authorList>
    </citation>
    <scope>NUCLEOTIDE SEQUENCE [LARGE SCALE GENOMIC DNA]</scope>
    <source>
        <strain evidence="7 8">NPDC038104</strain>
    </source>
</reference>
<evidence type="ECO:0000256" key="3">
    <source>
        <dbReference type="ARBA" id="ARBA00023125"/>
    </source>
</evidence>
<dbReference type="Proteomes" id="UP001550850">
    <property type="component" value="Unassembled WGS sequence"/>
</dbReference>
<sequence length="359" mass="38535">MPGIKDVAARAGVSVATVSRALNRHPSVSEDARSRVLAAVEELGYRPNAVARSLRTDQTRTLGLVISDVLNPYFTELARAVEEEARSLGYSVIIGNADERPDLQDHHIRTLRDRRIDGLLVSPTDGGTPLLLDTARAGTPVVFVDRWIPGADDVDVPVVRSDGRDAVRELVAHLHRLGHRRLAIIAGPAATTTGSERVEAFREALAAHGLELPDAYIGQGDFQAESGRRATERFLDLSEPPEAVFAADNLMALGALDAVRSRGLRVPHDIALAAFDDIPWFVHTDPPVTAIAQPTGELGRAAVRALVDRIEGRAARSVTLPARLVVRRSCGEGREGGGTPPENGPRPGNGTEPQKRSNP</sequence>
<dbReference type="CDD" id="cd01392">
    <property type="entry name" value="HTH_LacI"/>
    <property type="match status" value="1"/>
</dbReference>
<feature type="domain" description="HTH lacI-type" evidence="6">
    <location>
        <begin position="2"/>
        <end position="56"/>
    </location>
</feature>
<dbReference type="GO" id="GO:0003677">
    <property type="term" value="F:DNA binding"/>
    <property type="evidence" value="ECO:0007669"/>
    <property type="project" value="UniProtKB-KW"/>
</dbReference>
<dbReference type="Gene3D" id="1.10.260.40">
    <property type="entry name" value="lambda repressor-like DNA-binding domains"/>
    <property type="match status" value="1"/>
</dbReference>
<dbReference type="Pfam" id="PF13377">
    <property type="entry name" value="Peripla_BP_3"/>
    <property type="match status" value="1"/>
</dbReference>
<dbReference type="EMBL" id="JBEZUR010000014">
    <property type="protein sequence ID" value="MEU3554949.1"/>
    <property type="molecule type" value="Genomic_DNA"/>
</dbReference>
<dbReference type="CDD" id="cd06267">
    <property type="entry name" value="PBP1_LacI_sugar_binding-like"/>
    <property type="match status" value="1"/>
</dbReference>
<evidence type="ECO:0000256" key="2">
    <source>
        <dbReference type="ARBA" id="ARBA00023015"/>
    </source>
</evidence>